<name>A0A1N6EN96_9MICO</name>
<gene>
    <name evidence="3" type="ORF">SAMN05443544_1310</name>
</gene>
<proteinExistence type="predicted"/>
<evidence type="ECO:0000313" key="3">
    <source>
        <dbReference type="EMBL" id="SIN84484.1"/>
    </source>
</evidence>
<keyword evidence="1" id="KW-1133">Transmembrane helix</keyword>
<feature type="transmembrane region" description="Helical" evidence="1">
    <location>
        <begin position="20"/>
        <end position="46"/>
    </location>
</feature>
<keyword evidence="4" id="KW-1185">Reference proteome</keyword>
<keyword evidence="1" id="KW-0812">Transmembrane</keyword>
<organism evidence="3 4">
    <name type="scientific">Agromyces cerinus subsp. cerinus</name>
    <dbReference type="NCBI Taxonomy" id="232089"/>
    <lineage>
        <taxon>Bacteria</taxon>
        <taxon>Bacillati</taxon>
        <taxon>Actinomycetota</taxon>
        <taxon>Actinomycetes</taxon>
        <taxon>Micrococcales</taxon>
        <taxon>Microbacteriaceae</taxon>
        <taxon>Agromyces</taxon>
    </lineage>
</organism>
<accession>A0A1N6EN96</accession>
<dbReference type="Pfam" id="PF13828">
    <property type="entry name" value="DUF4190"/>
    <property type="match status" value="1"/>
</dbReference>
<evidence type="ECO:0000313" key="4">
    <source>
        <dbReference type="Proteomes" id="UP000184699"/>
    </source>
</evidence>
<keyword evidence="1" id="KW-0472">Membrane</keyword>
<evidence type="ECO:0000259" key="2">
    <source>
        <dbReference type="Pfam" id="PF13828"/>
    </source>
</evidence>
<sequence>MTTPAPAPVSAPSAPAEKWNVLAIVGFVLSLLGTNIVAIVLGFIALSQVKKSGERGRGLALAAVIIGFASIVLYIIIFIATFAFVAATPSVTSY</sequence>
<dbReference type="EMBL" id="FSRJ01000002">
    <property type="protein sequence ID" value="SIN84484.1"/>
    <property type="molecule type" value="Genomic_DNA"/>
</dbReference>
<dbReference type="InterPro" id="IPR025241">
    <property type="entry name" value="DUF4190"/>
</dbReference>
<reference evidence="4" key="1">
    <citation type="submission" date="2016-11" db="EMBL/GenBank/DDBJ databases">
        <authorList>
            <person name="Varghese N."/>
            <person name="Submissions S."/>
        </authorList>
    </citation>
    <scope>NUCLEOTIDE SEQUENCE [LARGE SCALE GENOMIC DNA]</scope>
    <source>
        <strain evidence="4">DSM 8595</strain>
    </source>
</reference>
<feature type="domain" description="DUF4190" evidence="2">
    <location>
        <begin position="22"/>
        <end position="76"/>
    </location>
</feature>
<dbReference type="Proteomes" id="UP000184699">
    <property type="component" value="Unassembled WGS sequence"/>
</dbReference>
<evidence type="ECO:0000256" key="1">
    <source>
        <dbReference type="SAM" id="Phobius"/>
    </source>
</evidence>
<dbReference type="OrthoDB" id="4374883at2"/>
<dbReference type="AlphaFoldDB" id="A0A1N6EN96"/>
<feature type="transmembrane region" description="Helical" evidence="1">
    <location>
        <begin position="58"/>
        <end position="87"/>
    </location>
</feature>
<dbReference type="RefSeq" id="WP_074259577.1">
    <property type="nucleotide sequence ID" value="NZ_FSRJ01000002.1"/>
</dbReference>
<protein>
    <recommendedName>
        <fullName evidence="2">DUF4190 domain-containing protein</fullName>
    </recommendedName>
</protein>
<dbReference type="STRING" id="232089.SAMN05443544_1310"/>